<dbReference type="PANTHER" id="PTHR37984:SF5">
    <property type="entry name" value="PROTEIN NYNRIN-LIKE"/>
    <property type="match status" value="1"/>
</dbReference>
<organism evidence="2 3">
    <name type="scientific">Cordylochernes scorpioides</name>
    <dbReference type="NCBI Taxonomy" id="51811"/>
    <lineage>
        <taxon>Eukaryota</taxon>
        <taxon>Metazoa</taxon>
        <taxon>Ecdysozoa</taxon>
        <taxon>Arthropoda</taxon>
        <taxon>Chelicerata</taxon>
        <taxon>Arachnida</taxon>
        <taxon>Pseudoscorpiones</taxon>
        <taxon>Cheliferoidea</taxon>
        <taxon>Chernetidae</taxon>
        <taxon>Cordylochernes</taxon>
    </lineage>
</organism>
<dbReference type="InterPro" id="IPR050951">
    <property type="entry name" value="Retrovirus_Pol_polyprotein"/>
</dbReference>
<dbReference type="PANTHER" id="PTHR37984">
    <property type="entry name" value="PROTEIN CBG26694"/>
    <property type="match status" value="1"/>
</dbReference>
<dbReference type="EMBL" id="CP092874">
    <property type="protein sequence ID" value="UYV75137.1"/>
    <property type="molecule type" value="Genomic_DNA"/>
</dbReference>
<evidence type="ECO:0000313" key="3">
    <source>
        <dbReference type="Proteomes" id="UP001235939"/>
    </source>
</evidence>
<feature type="compositionally biased region" description="Basic and acidic residues" evidence="1">
    <location>
        <begin position="24"/>
        <end position="46"/>
    </location>
</feature>
<proteinExistence type="predicted"/>
<name>A0ABY6L4M9_9ARAC</name>
<reference evidence="2 3" key="1">
    <citation type="submission" date="2022-01" db="EMBL/GenBank/DDBJ databases">
        <title>A chromosomal length assembly of Cordylochernes scorpioides.</title>
        <authorList>
            <person name="Zeh D."/>
            <person name="Zeh J."/>
        </authorList>
    </citation>
    <scope>NUCLEOTIDE SEQUENCE [LARGE SCALE GENOMIC DNA]</scope>
    <source>
        <strain evidence="2">IN4F17</strain>
        <tissue evidence="2">Whole Body</tissue>
    </source>
</reference>
<dbReference type="SUPFAM" id="SSF56672">
    <property type="entry name" value="DNA/RNA polymerases"/>
    <property type="match status" value="1"/>
</dbReference>
<feature type="compositionally biased region" description="Polar residues" evidence="1">
    <location>
        <begin position="1"/>
        <end position="12"/>
    </location>
</feature>
<feature type="compositionally biased region" description="Basic residues" evidence="1">
    <location>
        <begin position="50"/>
        <end position="59"/>
    </location>
</feature>
<dbReference type="Proteomes" id="UP001235939">
    <property type="component" value="Chromosome 12"/>
</dbReference>
<gene>
    <name evidence="2" type="ORF">LAZ67_12002606</name>
</gene>
<feature type="region of interest" description="Disordered" evidence="1">
    <location>
        <begin position="1"/>
        <end position="105"/>
    </location>
</feature>
<accession>A0ABY6L4M9</accession>
<evidence type="ECO:0000256" key="1">
    <source>
        <dbReference type="SAM" id="MobiDB-lite"/>
    </source>
</evidence>
<dbReference type="Gene3D" id="3.10.10.10">
    <property type="entry name" value="HIV Type 1 Reverse Transcriptase, subunit A, domain 1"/>
    <property type="match status" value="1"/>
</dbReference>
<evidence type="ECO:0000313" key="2">
    <source>
        <dbReference type="EMBL" id="UYV75137.1"/>
    </source>
</evidence>
<feature type="compositionally biased region" description="Basic and acidic residues" evidence="1">
    <location>
        <begin position="91"/>
        <end position="105"/>
    </location>
</feature>
<keyword evidence="3" id="KW-1185">Reference proteome</keyword>
<dbReference type="InterPro" id="IPR043502">
    <property type="entry name" value="DNA/RNA_pol_sf"/>
</dbReference>
<sequence length="267" mass="29722">MESLSPGLTSQRSDQDSEVQSDTDDGKSLEPFRSLDPEALKEEGPVLRRNPPRARRPPGHKNGNSKGCKEKHGGSGGIVKSPTVFQQRPTDAYRRPTDGGREPKIENAGTFVAKLRANTREMKDTVYVVHHLEQPLLGFGACEDLQLVRRNDLVINGTTDVNPEREFPKLFDGLGLLEQPYHIKLKEGAKPFSIPVPRREPLPLMPKLKEQLDAMVAQEVIKPVDEPTEWCAPIVLAGKPNGKTRICVDLSRLNLSVERELHPLLVL</sequence>
<protein>
    <submittedName>
        <fullName evidence="2">K02A2.6-like</fullName>
    </submittedName>
</protein>